<organism evidence="2 3">
    <name type="scientific">Methylobrevis pamukkalensis</name>
    <dbReference type="NCBI Taxonomy" id="1439726"/>
    <lineage>
        <taxon>Bacteria</taxon>
        <taxon>Pseudomonadati</taxon>
        <taxon>Pseudomonadota</taxon>
        <taxon>Alphaproteobacteria</taxon>
        <taxon>Hyphomicrobiales</taxon>
        <taxon>Pleomorphomonadaceae</taxon>
        <taxon>Methylobrevis</taxon>
    </lineage>
</organism>
<keyword evidence="3" id="KW-1185">Reference proteome</keyword>
<dbReference type="Proteomes" id="UP000094622">
    <property type="component" value="Unassembled WGS sequence"/>
</dbReference>
<comment type="caution">
    <text evidence="2">The sequence shown here is derived from an EMBL/GenBank/DDBJ whole genome shotgun (WGS) entry which is preliminary data.</text>
</comment>
<proteinExistence type="predicted"/>
<evidence type="ECO:0000256" key="1">
    <source>
        <dbReference type="SAM" id="MobiDB-lite"/>
    </source>
</evidence>
<name>A0A1E3GXQ4_9HYPH</name>
<feature type="region of interest" description="Disordered" evidence="1">
    <location>
        <begin position="1"/>
        <end position="35"/>
    </location>
</feature>
<accession>A0A1E3GXQ4</accession>
<evidence type="ECO:0000313" key="3">
    <source>
        <dbReference type="Proteomes" id="UP000094622"/>
    </source>
</evidence>
<dbReference type="AlphaFoldDB" id="A0A1E3GXQ4"/>
<protein>
    <submittedName>
        <fullName evidence="2">Uncharacterized protein</fullName>
    </submittedName>
</protein>
<dbReference type="EMBL" id="MCRJ01000132">
    <property type="protein sequence ID" value="ODN68794.1"/>
    <property type="molecule type" value="Genomic_DNA"/>
</dbReference>
<gene>
    <name evidence="2" type="ORF">A6302_03895</name>
</gene>
<evidence type="ECO:0000313" key="2">
    <source>
        <dbReference type="EMBL" id="ODN68794.1"/>
    </source>
</evidence>
<reference evidence="2 3" key="1">
    <citation type="submission" date="2016-07" db="EMBL/GenBank/DDBJ databases">
        <title>Draft Genome Sequence of Methylobrevis pamukkalensis PK2.</title>
        <authorList>
            <person name="Vasilenko O.V."/>
            <person name="Doronina N.V."/>
            <person name="Shmareva M.N."/>
            <person name="Tarlachkov S.V."/>
            <person name="Mustakhimov I."/>
            <person name="Trotsenko Y.A."/>
        </authorList>
    </citation>
    <scope>NUCLEOTIDE SEQUENCE [LARGE SCALE GENOMIC DNA]</scope>
    <source>
        <strain evidence="2 3">PK2</strain>
    </source>
</reference>
<feature type="compositionally biased region" description="Polar residues" evidence="1">
    <location>
        <begin position="1"/>
        <end position="20"/>
    </location>
</feature>
<sequence>MSARTSASLPSISRSVSATVRSGRERGGRSTLGSGPTVKARLALLAVVRMRSCISAGVSASRCTSETVRDRICSRLADCTAERRSSTSSSVVMAWPAISAPSRRAISWPARLRG</sequence>